<accession>A0A820QI98</accession>
<dbReference type="InterPro" id="IPR006740">
    <property type="entry name" value="DUF604"/>
</dbReference>
<gene>
    <name evidence="2" type="ORF">KXQ929_LOCUS52410</name>
</gene>
<reference evidence="2" key="1">
    <citation type="submission" date="2021-02" db="EMBL/GenBank/DDBJ databases">
        <authorList>
            <person name="Nowell W R."/>
        </authorList>
    </citation>
    <scope>NUCLEOTIDE SEQUENCE</scope>
</reference>
<dbReference type="PANTHER" id="PTHR10811">
    <property type="entry name" value="FRINGE-RELATED"/>
    <property type="match status" value="1"/>
</dbReference>
<feature type="transmembrane region" description="Helical" evidence="1">
    <location>
        <begin position="12"/>
        <end position="33"/>
    </location>
</feature>
<proteinExistence type="predicted"/>
<dbReference type="Gene3D" id="3.90.550.50">
    <property type="match status" value="1"/>
</dbReference>
<dbReference type="Pfam" id="PF04646">
    <property type="entry name" value="DUF604"/>
    <property type="match status" value="1"/>
</dbReference>
<keyword evidence="1" id="KW-1133">Transmembrane helix</keyword>
<comment type="caution">
    <text evidence="2">The sequence shown here is derived from an EMBL/GenBank/DDBJ whole genome shotgun (WGS) entry which is preliminary data.</text>
</comment>
<dbReference type="Proteomes" id="UP000663868">
    <property type="component" value="Unassembled WGS sequence"/>
</dbReference>
<name>A0A820QI98_9BILA</name>
<feature type="non-terminal residue" evidence="2">
    <location>
        <position position="1"/>
    </location>
</feature>
<keyword evidence="1" id="KW-0472">Membrane</keyword>
<organism evidence="2 3">
    <name type="scientific">Adineta steineri</name>
    <dbReference type="NCBI Taxonomy" id="433720"/>
    <lineage>
        <taxon>Eukaryota</taxon>
        <taxon>Metazoa</taxon>
        <taxon>Spiralia</taxon>
        <taxon>Gnathifera</taxon>
        <taxon>Rotifera</taxon>
        <taxon>Eurotatoria</taxon>
        <taxon>Bdelloidea</taxon>
        <taxon>Adinetida</taxon>
        <taxon>Adinetidae</taxon>
        <taxon>Adineta</taxon>
    </lineage>
</organism>
<evidence type="ECO:0000256" key="1">
    <source>
        <dbReference type="SAM" id="Phobius"/>
    </source>
</evidence>
<dbReference type="AlphaFoldDB" id="A0A820QI98"/>
<keyword evidence="1" id="KW-0812">Transmembrane</keyword>
<dbReference type="EMBL" id="CAJOBB010027681">
    <property type="protein sequence ID" value="CAF4424643.1"/>
    <property type="molecule type" value="Genomic_DNA"/>
</dbReference>
<evidence type="ECO:0000313" key="2">
    <source>
        <dbReference type="EMBL" id="CAF4424643.1"/>
    </source>
</evidence>
<protein>
    <submittedName>
        <fullName evidence="2">Uncharacterized protein</fullName>
    </submittedName>
</protein>
<evidence type="ECO:0000313" key="3">
    <source>
        <dbReference type="Proteomes" id="UP000663868"/>
    </source>
</evidence>
<sequence length="89" mass="10034">DVPDNRDQVQRFGTYFAYGGGGIVLSRPLALLFSTYTKQCKRYLNIFGGDGMIGKCVTEILKVRLIKNNNFHQMDHRGDNTGYLESGKD</sequence>